<name>A0A4C1W9R4_EUMVA</name>
<evidence type="ECO:0000313" key="2">
    <source>
        <dbReference type="EMBL" id="GBP46875.1"/>
    </source>
</evidence>
<sequence>MLMYGRRSPDRAGVGRRPRDGHTSATPITHQLRSSNLRTRLLSRRVLTASYYNRERVLLELYLNLFGTALG</sequence>
<reference evidence="2 3" key="1">
    <citation type="journal article" date="2019" name="Commun. Biol.">
        <title>The bagworm genome reveals a unique fibroin gene that provides high tensile strength.</title>
        <authorList>
            <person name="Kono N."/>
            <person name="Nakamura H."/>
            <person name="Ohtoshi R."/>
            <person name="Tomita M."/>
            <person name="Numata K."/>
            <person name="Arakawa K."/>
        </authorList>
    </citation>
    <scope>NUCLEOTIDE SEQUENCE [LARGE SCALE GENOMIC DNA]</scope>
</reference>
<evidence type="ECO:0000256" key="1">
    <source>
        <dbReference type="SAM" id="MobiDB-lite"/>
    </source>
</evidence>
<proteinExistence type="predicted"/>
<dbReference type="EMBL" id="BGZK01000490">
    <property type="protein sequence ID" value="GBP46875.1"/>
    <property type="molecule type" value="Genomic_DNA"/>
</dbReference>
<protein>
    <submittedName>
        <fullName evidence="2">Uncharacterized protein</fullName>
    </submittedName>
</protein>
<gene>
    <name evidence="2" type="ORF">EVAR_78578_1</name>
</gene>
<evidence type="ECO:0000313" key="3">
    <source>
        <dbReference type="Proteomes" id="UP000299102"/>
    </source>
</evidence>
<dbReference type="Proteomes" id="UP000299102">
    <property type="component" value="Unassembled WGS sequence"/>
</dbReference>
<organism evidence="2 3">
    <name type="scientific">Eumeta variegata</name>
    <name type="common">Bagworm moth</name>
    <name type="synonym">Eumeta japonica</name>
    <dbReference type="NCBI Taxonomy" id="151549"/>
    <lineage>
        <taxon>Eukaryota</taxon>
        <taxon>Metazoa</taxon>
        <taxon>Ecdysozoa</taxon>
        <taxon>Arthropoda</taxon>
        <taxon>Hexapoda</taxon>
        <taxon>Insecta</taxon>
        <taxon>Pterygota</taxon>
        <taxon>Neoptera</taxon>
        <taxon>Endopterygota</taxon>
        <taxon>Lepidoptera</taxon>
        <taxon>Glossata</taxon>
        <taxon>Ditrysia</taxon>
        <taxon>Tineoidea</taxon>
        <taxon>Psychidae</taxon>
        <taxon>Oiketicinae</taxon>
        <taxon>Eumeta</taxon>
    </lineage>
</organism>
<accession>A0A4C1W9R4</accession>
<keyword evidence="3" id="KW-1185">Reference proteome</keyword>
<feature type="region of interest" description="Disordered" evidence="1">
    <location>
        <begin position="1"/>
        <end position="32"/>
    </location>
</feature>
<comment type="caution">
    <text evidence="2">The sequence shown here is derived from an EMBL/GenBank/DDBJ whole genome shotgun (WGS) entry which is preliminary data.</text>
</comment>
<dbReference type="AlphaFoldDB" id="A0A4C1W9R4"/>